<evidence type="ECO:0000313" key="7">
    <source>
        <dbReference type="Proteomes" id="UP001177140"/>
    </source>
</evidence>
<keyword evidence="3" id="KW-0378">Hydrolase</keyword>
<dbReference type="Pfam" id="PF02902">
    <property type="entry name" value="Peptidase_C48"/>
    <property type="match status" value="1"/>
</dbReference>
<dbReference type="InterPro" id="IPR003653">
    <property type="entry name" value="Peptidase_C48_C"/>
</dbReference>
<keyword evidence="2" id="KW-0645">Protease</keyword>
<dbReference type="SUPFAM" id="SSF54001">
    <property type="entry name" value="Cysteine proteinases"/>
    <property type="match status" value="1"/>
</dbReference>
<dbReference type="GO" id="GO:0006508">
    <property type="term" value="P:proteolysis"/>
    <property type="evidence" value="ECO:0007669"/>
    <property type="project" value="UniProtKB-KW"/>
</dbReference>
<organism evidence="6 7">
    <name type="scientific">Papaver nudicaule</name>
    <name type="common">Iceland poppy</name>
    <dbReference type="NCBI Taxonomy" id="74823"/>
    <lineage>
        <taxon>Eukaryota</taxon>
        <taxon>Viridiplantae</taxon>
        <taxon>Streptophyta</taxon>
        <taxon>Embryophyta</taxon>
        <taxon>Tracheophyta</taxon>
        <taxon>Spermatophyta</taxon>
        <taxon>Magnoliopsida</taxon>
        <taxon>Ranunculales</taxon>
        <taxon>Papaveraceae</taxon>
        <taxon>Papaveroideae</taxon>
        <taxon>Papaver</taxon>
    </lineage>
</organism>
<dbReference type="AlphaFoldDB" id="A0AA41VFR5"/>
<accession>A0AA41VFR5</accession>
<comment type="caution">
    <text evidence="6">The sequence shown here is derived from an EMBL/GenBank/DDBJ whole genome shotgun (WGS) entry which is preliminary data.</text>
</comment>
<feature type="region of interest" description="Disordered" evidence="4">
    <location>
        <begin position="1"/>
        <end position="47"/>
    </location>
</feature>
<evidence type="ECO:0000256" key="4">
    <source>
        <dbReference type="SAM" id="MobiDB-lite"/>
    </source>
</evidence>
<proteinExistence type="inferred from homology"/>
<evidence type="ECO:0000256" key="2">
    <source>
        <dbReference type="ARBA" id="ARBA00022670"/>
    </source>
</evidence>
<sequence length="766" mass="88253">MAILHELSATESDSDDDFMEDANNKGKMVRSEEPREKDGKQQKKNETKPVKLSTFFVHAAKLFRGNFGPLNDLFRDLEERDIKLNEEQRKALVNSPFGSMLQVFMKNKMKKEELTKSNPGLERLVRTFCETKDGNYGFKLQEGVDAFVPTPEDMAVIFGLQMIENGIEDKLLNEHKALPTYNDLCKKYQFGSKNSSIKSTEVRSAIVTAISAGEVDDLVRLVVFYMCQTIFFSKTGNFGFKGIASHITGCCFYLLVRVDSETLTPRFARWDTFSISKAIAKLETLPFPAQSENSKISRGLTIPVDGNYEQNLISPTKQMSRLESSQQRVLKLEMENVCLIEEMEGTRNKVHEIYMKFRIERNRLRAKGKREKVDVTALISQLMLTTFDDIIKVLAGNLGNHEQVHLELPQRSDRHQEEEATQQHKPNGFFSLGLTQVFNDMETTNQQFVSRANNTEEIGEKKVSSLGRGVKTRSRNPKEIPEDFVTYGQGKKKQYKPFDTYKLVPHMKTDQEKALKFFFGHTTPSEFAWRMFDNTGVETIMVLGSHIQDLVDGNYLQGEILRYYMYRLDQKSKKAQSEMQDSQDDERYSRSAFMIPQAFLGNVDGIKTHVREFIRNIPDGVGELFIPIYSEKVTHWTLLHFNFFVHEWKHYNSLLNNTTRTVCNENAKKIMVACSFPIRQRNMALREKQPMIDPIEATPYSEAECDQQKKSDCLLFVCYYIKCIMKGQSLPRDRKDVLKKIKNKRIKMAVQLVSDRDHSNVSVSSH</sequence>
<evidence type="ECO:0000256" key="3">
    <source>
        <dbReference type="ARBA" id="ARBA00022801"/>
    </source>
</evidence>
<keyword evidence="7" id="KW-1185">Reference proteome</keyword>
<reference evidence="6" key="1">
    <citation type="submission" date="2022-03" db="EMBL/GenBank/DDBJ databases">
        <title>A functionally conserved STORR gene fusion in Papaver species that diverged 16.8 million years ago.</title>
        <authorList>
            <person name="Catania T."/>
        </authorList>
    </citation>
    <scope>NUCLEOTIDE SEQUENCE</scope>
    <source>
        <strain evidence="6">S-191538</strain>
    </source>
</reference>
<name>A0AA41VFR5_PAPNU</name>
<dbReference type="GO" id="GO:0008234">
    <property type="term" value="F:cysteine-type peptidase activity"/>
    <property type="evidence" value="ECO:0007669"/>
    <property type="project" value="InterPro"/>
</dbReference>
<evidence type="ECO:0000256" key="1">
    <source>
        <dbReference type="ARBA" id="ARBA00005234"/>
    </source>
</evidence>
<dbReference type="PROSITE" id="PS50600">
    <property type="entry name" value="ULP_PROTEASE"/>
    <property type="match status" value="1"/>
</dbReference>
<dbReference type="InterPro" id="IPR038765">
    <property type="entry name" value="Papain-like_cys_pep_sf"/>
</dbReference>
<protein>
    <recommendedName>
        <fullName evidence="5">Ubiquitin-like protease family profile domain-containing protein</fullName>
    </recommendedName>
</protein>
<dbReference type="EMBL" id="JAJJMA010212506">
    <property type="protein sequence ID" value="MCL7040447.1"/>
    <property type="molecule type" value="Genomic_DNA"/>
</dbReference>
<dbReference type="Proteomes" id="UP001177140">
    <property type="component" value="Unassembled WGS sequence"/>
</dbReference>
<evidence type="ECO:0000259" key="5">
    <source>
        <dbReference type="PROSITE" id="PS50600"/>
    </source>
</evidence>
<feature type="compositionally biased region" description="Basic and acidic residues" evidence="4">
    <location>
        <begin position="29"/>
        <end position="47"/>
    </location>
</feature>
<feature type="domain" description="Ubiquitin-like protease family profile" evidence="5">
    <location>
        <begin position="540"/>
        <end position="724"/>
    </location>
</feature>
<comment type="similarity">
    <text evidence="1">Belongs to the peptidase C48 family.</text>
</comment>
<gene>
    <name evidence="6" type="ORF">MKW94_025545</name>
</gene>
<evidence type="ECO:0000313" key="6">
    <source>
        <dbReference type="EMBL" id="MCL7040447.1"/>
    </source>
</evidence>
<dbReference type="Gene3D" id="3.40.395.10">
    <property type="entry name" value="Adenoviral Proteinase, Chain A"/>
    <property type="match status" value="1"/>
</dbReference>